<feature type="compositionally biased region" description="Low complexity" evidence="1">
    <location>
        <begin position="41"/>
        <end position="62"/>
    </location>
</feature>
<feature type="compositionally biased region" description="Pro residues" evidence="1">
    <location>
        <begin position="63"/>
        <end position="72"/>
    </location>
</feature>
<feature type="region of interest" description="Disordered" evidence="1">
    <location>
        <begin position="1"/>
        <end position="81"/>
    </location>
</feature>
<keyword evidence="3" id="KW-1185">Reference proteome</keyword>
<evidence type="ECO:0000313" key="3">
    <source>
        <dbReference type="Proteomes" id="UP001219518"/>
    </source>
</evidence>
<proteinExistence type="predicted"/>
<organism evidence="2 3">
    <name type="scientific">Frankliniella fusca</name>
    <dbReference type="NCBI Taxonomy" id="407009"/>
    <lineage>
        <taxon>Eukaryota</taxon>
        <taxon>Metazoa</taxon>
        <taxon>Ecdysozoa</taxon>
        <taxon>Arthropoda</taxon>
        <taxon>Hexapoda</taxon>
        <taxon>Insecta</taxon>
        <taxon>Pterygota</taxon>
        <taxon>Neoptera</taxon>
        <taxon>Paraneoptera</taxon>
        <taxon>Thysanoptera</taxon>
        <taxon>Terebrantia</taxon>
        <taxon>Thripoidea</taxon>
        <taxon>Thripidae</taxon>
        <taxon>Frankliniella</taxon>
    </lineage>
</organism>
<reference evidence="2" key="2">
    <citation type="journal article" date="2023" name="BMC Genomics">
        <title>Pest status, molecular evolution, and epigenetic factors derived from the genome assembly of Frankliniella fusca, a thysanopteran phytovirus vector.</title>
        <authorList>
            <person name="Catto M.A."/>
            <person name="Labadie P.E."/>
            <person name="Jacobson A.L."/>
            <person name="Kennedy G.G."/>
            <person name="Srinivasan R."/>
            <person name="Hunt B.G."/>
        </authorList>
    </citation>
    <scope>NUCLEOTIDE SEQUENCE</scope>
    <source>
        <strain evidence="2">PL_HMW_Pooled</strain>
    </source>
</reference>
<protein>
    <submittedName>
        <fullName evidence="2">Myosin-1</fullName>
    </submittedName>
</protein>
<reference evidence="2" key="1">
    <citation type="submission" date="2021-07" db="EMBL/GenBank/DDBJ databases">
        <authorList>
            <person name="Catto M.A."/>
            <person name="Jacobson A."/>
            <person name="Kennedy G."/>
            <person name="Labadie P."/>
            <person name="Hunt B.G."/>
            <person name="Srinivasan R."/>
        </authorList>
    </citation>
    <scope>NUCLEOTIDE SEQUENCE</scope>
    <source>
        <strain evidence="2">PL_HMW_Pooled</strain>
        <tissue evidence="2">Head</tissue>
    </source>
</reference>
<gene>
    <name evidence="2" type="ORF">KUF71_002088</name>
</gene>
<feature type="region of interest" description="Disordered" evidence="1">
    <location>
        <begin position="170"/>
        <end position="191"/>
    </location>
</feature>
<comment type="caution">
    <text evidence="2">The sequence shown here is derived from an EMBL/GenBank/DDBJ whole genome shotgun (WGS) entry which is preliminary data.</text>
</comment>
<feature type="region of interest" description="Disordered" evidence="1">
    <location>
        <begin position="105"/>
        <end position="155"/>
    </location>
</feature>
<feature type="compositionally biased region" description="Low complexity" evidence="1">
    <location>
        <begin position="1"/>
        <end position="16"/>
    </location>
</feature>
<evidence type="ECO:0000313" key="2">
    <source>
        <dbReference type="EMBL" id="KAK3923679.1"/>
    </source>
</evidence>
<feature type="compositionally biased region" description="Acidic residues" evidence="1">
    <location>
        <begin position="144"/>
        <end position="155"/>
    </location>
</feature>
<name>A0AAE1HLS4_9NEOP</name>
<dbReference type="EMBL" id="JAHWGI010001149">
    <property type="protein sequence ID" value="KAK3923679.1"/>
    <property type="molecule type" value="Genomic_DNA"/>
</dbReference>
<sequence length="191" mass="19878">MPLTAPSPASVHSAAPAPAPAPTPTALERPFGKPAAPAPAPAARVLSRAGAGSSSSSSRSSRPTPPPRPSPAPAASEAQRAVDSLFASCSDSDTWTSYSLSCRSAGGGAYEVPTQTAPRAREPRPKRLKTLREYPACPGRPELDPELDPELEDDAELSSELEAFRLLASDGDADDWRASPDPADIFPQARL</sequence>
<accession>A0AAE1HLS4</accession>
<dbReference type="AlphaFoldDB" id="A0AAE1HLS4"/>
<dbReference type="Proteomes" id="UP001219518">
    <property type="component" value="Unassembled WGS sequence"/>
</dbReference>
<evidence type="ECO:0000256" key="1">
    <source>
        <dbReference type="SAM" id="MobiDB-lite"/>
    </source>
</evidence>